<evidence type="ECO:0000313" key="4">
    <source>
        <dbReference type="Proteomes" id="UP000237056"/>
    </source>
</evidence>
<reference evidence="3 4" key="1">
    <citation type="submission" date="2018-01" db="EMBL/GenBank/DDBJ databases">
        <title>Genomic Encyclopedia of Type Strains, Phase I: the one thousand microbial genomes (KMG-I) project.</title>
        <authorList>
            <person name="Goeker M."/>
        </authorList>
    </citation>
    <scope>NUCLEOTIDE SEQUENCE [LARGE SCALE GENOMIC DNA]</scope>
    <source>
        <strain evidence="3 4">DSM 17960</strain>
    </source>
</reference>
<keyword evidence="2" id="KW-0732">Signal</keyword>
<sequence>MKTIHKLIVCFLLFATYQTSQAQYGYGRYGRGYGANYPTTPNKSNELSEKEKEKRVEESVEKLKTSLELDDLQTFAVKNDLTAHAKNVEKVIKNESISNEDKSKEIQNLNDKLEKSILSYLNPKQKEKYNILKEELTSEKKSEKKKKKKED</sequence>
<feature type="signal peptide" evidence="2">
    <location>
        <begin position="1"/>
        <end position="22"/>
    </location>
</feature>
<protein>
    <recommendedName>
        <fullName evidence="5">LTXXQ motif family protein</fullName>
    </recommendedName>
</protein>
<proteinExistence type="predicted"/>
<dbReference type="EMBL" id="PQNY01000018">
    <property type="protein sequence ID" value="POS00874.1"/>
    <property type="molecule type" value="Genomic_DNA"/>
</dbReference>
<comment type="caution">
    <text evidence="3">The sequence shown here is derived from an EMBL/GenBank/DDBJ whole genome shotgun (WGS) entry which is preliminary data.</text>
</comment>
<keyword evidence="4" id="KW-1185">Reference proteome</keyword>
<evidence type="ECO:0008006" key="5">
    <source>
        <dbReference type="Google" id="ProtNLM"/>
    </source>
</evidence>
<keyword evidence="1" id="KW-0175">Coiled coil</keyword>
<evidence type="ECO:0000256" key="1">
    <source>
        <dbReference type="SAM" id="Coils"/>
    </source>
</evidence>
<gene>
    <name evidence="3" type="ORF">Q361_1185</name>
</gene>
<name>A0A2S4N566_9FLAO</name>
<dbReference type="AlphaFoldDB" id="A0A2S4N566"/>
<dbReference type="Proteomes" id="UP000237056">
    <property type="component" value="Unassembled WGS sequence"/>
</dbReference>
<feature type="chain" id="PRO_5015745206" description="LTXXQ motif family protein" evidence="2">
    <location>
        <begin position="23"/>
        <end position="151"/>
    </location>
</feature>
<accession>A0A2S4N566</accession>
<dbReference type="RefSeq" id="WP_103726905.1">
    <property type="nucleotide sequence ID" value="NZ_PQNY01000018.1"/>
</dbReference>
<organism evidence="3 4">
    <name type="scientific">Flavobacterium croceum DSM 17960</name>
    <dbReference type="NCBI Taxonomy" id="1121886"/>
    <lineage>
        <taxon>Bacteria</taxon>
        <taxon>Pseudomonadati</taxon>
        <taxon>Bacteroidota</taxon>
        <taxon>Flavobacteriia</taxon>
        <taxon>Flavobacteriales</taxon>
        <taxon>Flavobacteriaceae</taxon>
        <taxon>Flavobacterium</taxon>
    </lineage>
</organism>
<evidence type="ECO:0000313" key="3">
    <source>
        <dbReference type="EMBL" id="POS00874.1"/>
    </source>
</evidence>
<dbReference type="OrthoDB" id="1360972at2"/>
<feature type="coiled-coil region" evidence="1">
    <location>
        <begin position="92"/>
        <end position="146"/>
    </location>
</feature>
<evidence type="ECO:0000256" key="2">
    <source>
        <dbReference type="SAM" id="SignalP"/>
    </source>
</evidence>